<proteinExistence type="predicted"/>
<evidence type="ECO:0000313" key="4">
    <source>
        <dbReference type="Proteomes" id="UP000031838"/>
    </source>
</evidence>
<feature type="region of interest" description="Disordered" evidence="1">
    <location>
        <begin position="32"/>
        <end position="56"/>
    </location>
</feature>
<evidence type="ECO:0008006" key="5">
    <source>
        <dbReference type="Google" id="ProtNLM"/>
    </source>
</evidence>
<feature type="compositionally biased region" description="Low complexity" evidence="1">
    <location>
        <begin position="79"/>
        <end position="97"/>
    </location>
</feature>
<feature type="compositionally biased region" description="Low complexity" evidence="1">
    <location>
        <begin position="32"/>
        <end position="42"/>
    </location>
</feature>
<accession>A0A0B6SCP5</accession>
<name>A0A0B6SCP5_BURPL</name>
<feature type="signal peptide" evidence="2">
    <location>
        <begin position="1"/>
        <end position="30"/>
    </location>
</feature>
<gene>
    <name evidence="3" type="ORF">BGL_2c19620</name>
</gene>
<dbReference type="Proteomes" id="UP000031838">
    <property type="component" value="Chromosome 2"/>
</dbReference>
<evidence type="ECO:0000313" key="3">
    <source>
        <dbReference type="EMBL" id="AJK50026.1"/>
    </source>
</evidence>
<evidence type="ECO:0000256" key="2">
    <source>
        <dbReference type="SAM" id="SignalP"/>
    </source>
</evidence>
<keyword evidence="2" id="KW-0732">Signal</keyword>
<protein>
    <recommendedName>
        <fullName evidence="5">Lipoprotein</fullName>
    </recommendedName>
</protein>
<dbReference type="RefSeq" id="WP_226993688.1">
    <property type="nucleotide sequence ID" value="NZ_CP002581.1"/>
</dbReference>
<dbReference type="AlphaFoldDB" id="A0A0B6SCP5"/>
<feature type="compositionally biased region" description="Polar residues" evidence="1">
    <location>
        <begin position="98"/>
        <end position="126"/>
    </location>
</feature>
<reference evidence="3 4" key="2">
    <citation type="journal article" date="2016" name="Appl. Microbiol. Biotechnol.">
        <title>Mutations improving production and secretion of extracellular lipase by Burkholderia glumae PG1.</title>
        <authorList>
            <person name="Knapp A."/>
            <person name="Voget S."/>
            <person name="Gao R."/>
            <person name="Zaburannyi N."/>
            <person name="Krysciak D."/>
            <person name="Breuer M."/>
            <person name="Hauer B."/>
            <person name="Streit W.R."/>
            <person name="Muller R."/>
            <person name="Daniel R."/>
            <person name="Jaeger K.E."/>
        </authorList>
    </citation>
    <scope>NUCLEOTIDE SEQUENCE [LARGE SCALE GENOMIC DNA]</scope>
    <source>
        <strain evidence="3 4">PG1</strain>
    </source>
</reference>
<dbReference type="HOGENOM" id="CLU_153707_0_0_4"/>
<sequence>MRRADRHDTMAARWRVALLAGWLAAGAAPAQTPLPAAPAVQPERARQGAGAKDPRSVCVEAEVDGVRALSYDCLSRQLQPPAAPAAGASQPASSQLATQPSNRVGTFNLSAERNRFGNTWGKSVTPQRPGVPIVVPPR</sequence>
<organism evidence="3 4">
    <name type="scientific">Burkholderia plantarii</name>
    <dbReference type="NCBI Taxonomy" id="41899"/>
    <lineage>
        <taxon>Bacteria</taxon>
        <taxon>Pseudomonadati</taxon>
        <taxon>Pseudomonadota</taxon>
        <taxon>Betaproteobacteria</taxon>
        <taxon>Burkholderiales</taxon>
        <taxon>Burkholderiaceae</taxon>
        <taxon>Burkholderia</taxon>
    </lineage>
</organism>
<dbReference type="KEGG" id="bgp:BGL_2c19620"/>
<feature type="chain" id="PRO_5002109518" description="Lipoprotein" evidence="2">
    <location>
        <begin position="31"/>
        <end position="138"/>
    </location>
</feature>
<feature type="region of interest" description="Disordered" evidence="1">
    <location>
        <begin position="79"/>
        <end position="138"/>
    </location>
</feature>
<reference evidence="4" key="1">
    <citation type="submission" date="2011-03" db="EMBL/GenBank/DDBJ databases">
        <authorList>
            <person name="Voget S."/>
            <person name="Streit W.R."/>
            <person name="Jaeger K.E."/>
            <person name="Daniel R."/>
        </authorList>
    </citation>
    <scope>NUCLEOTIDE SEQUENCE [LARGE SCALE GENOMIC DNA]</scope>
    <source>
        <strain evidence="4">PG1</strain>
    </source>
</reference>
<keyword evidence="4" id="KW-1185">Reference proteome</keyword>
<dbReference type="EMBL" id="CP002581">
    <property type="protein sequence ID" value="AJK50026.1"/>
    <property type="molecule type" value="Genomic_DNA"/>
</dbReference>
<evidence type="ECO:0000256" key="1">
    <source>
        <dbReference type="SAM" id="MobiDB-lite"/>
    </source>
</evidence>